<accession>A0A0A0KGU4</accession>
<dbReference type="GO" id="GO:0048364">
    <property type="term" value="P:root development"/>
    <property type="evidence" value="ECO:0007669"/>
    <property type="project" value="InterPro"/>
</dbReference>
<reference evidence="1 2" key="3">
    <citation type="journal article" date="2010" name="BMC Genomics">
        <title>Transcriptome sequencing and comparative analysis of cucumber flowers with different sex types.</title>
        <authorList>
            <person name="Guo S."/>
            <person name="Zheng Y."/>
            <person name="Joung J.G."/>
            <person name="Liu S."/>
            <person name="Zhang Z."/>
            <person name="Crasta O.R."/>
            <person name="Sobral B.W."/>
            <person name="Xu Y."/>
            <person name="Huang S."/>
            <person name="Fei Z."/>
        </authorList>
    </citation>
    <scope>NUCLEOTIDE SEQUENCE [LARGE SCALE GENOMIC DNA]</scope>
    <source>
        <strain evidence="2">cv. 9930</strain>
    </source>
</reference>
<protein>
    <recommendedName>
        <fullName evidence="3">DUF241 domain protein</fullName>
    </recommendedName>
</protein>
<dbReference type="PANTHER" id="PTHR33070:SF109">
    <property type="entry name" value="DOMAIN PROTEIN, PUTATIVE (DUF241)-RELATED"/>
    <property type="match status" value="1"/>
</dbReference>
<keyword evidence="2" id="KW-1185">Reference proteome</keyword>
<dbReference type="Pfam" id="PF03087">
    <property type="entry name" value="BPS1"/>
    <property type="match status" value="1"/>
</dbReference>
<name>A0A0A0KGU4_CUCSA</name>
<gene>
    <name evidence="1" type="ORF">Csa_6G507480</name>
</gene>
<dbReference type="PANTHER" id="PTHR33070">
    <property type="entry name" value="OS06G0725500 PROTEIN"/>
    <property type="match status" value="1"/>
</dbReference>
<dbReference type="KEGG" id="csv:101217795"/>
<dbReference type="OMA" id="NDCRVAM"/>
<proteinExistence type="predicted"/>
<dbReference type="Gramene" id="KGN48975">
    <property type="protein sequence ID" value="KGN48975"/>
    <property type="gene ID" value="Csa_6G507480"/>
</dbReference>
<organism evidence="1 2">
    <name type="scientific">Cucumis sativus</name>
    <name type="common">Cucumber</name>
    <dbReference type="NCBI Taxonomy" id="3659"/>
    <lineage>
        <taxon>Eukaryota</taxon>
        <taxon>Viridiplantae</taxon>
        <taxon>Streptophyta</taxon>
        <taxon>Embryophyta</taxon>
        <taxon>Tracheophyta</taxon>
        <taxon>Spermatophyta</taxon>
        <taxon>Magnoliopsida</taxon>
        <taxon>eudicotyledons</taxon>
        <taxon>Gunneridae</taxon>
        <taxon>Pentapetalae</taxon>
        <taxon>rosids</taxon>
        <taxon>fabids</taxon>
        <taxon>Cucurbitales</taxon>
        <taxon>Cucurbitaceae</taxon>
        <taxon>Benincaseae</taxon>
        <taxon>Cucumis</taxon>
    </lineage>
</organism>
<reference evidence="1 2" key="2">
    <citation type="journal article" date="2009" name="PLoS ONE">
        <title>An integrated genetic and cytogenetic map of the cucumber genome.</title>
        <authorList>
            <person name="Ren Y."/>
            <person name="Zhang Z."/>
            <person name="Liu J."/>
            <person name="Staub J.E."/>
            <person name="Han Y."/>
            <person name="Cheng Z."/>
            <person name="Li X."/>
            <person name="Lu J."/>
            <person name="Miao H."/>
            <person name="Kang H."/>
            <person name="Xie B."/>
            <person name="Gu X."/>
            <person name="Wang X."/>
            <person name="Du Y."/>
            <person name="Jin W."/>
            <person name="Huang S."/>
        </authorList>
    </citation>
    <scope>NUCLEOTIDE SEQUENCE [LARGE SCALE GENOMIC DNA]</scope>
    <source>
        <strain evidence="2">cv. 9930</strain>
    </source>
</reference>
<evidence type="ECO:0008006" key="3">
    <source>
        <dbReference type="Google" id="ProtNLM"/>
    </source>
</evidence>
<dbReference type="GO" id="GO:0048367">
    <property type="term" value="P:shoot system development"/>
    <property type="evidence" value="ECO:0007669"/>
    <property type="project" value="InterPro"/>
</dbReference>
<dbReference type="STRING" id="3659.A0A0A0KGU4"/>
<reference evidence="1 2" key="1">
    <citation type="journal article" date="2009" name="Nat. Genet.">
        <title>The genome of the cucumber, Cucumis sativus L.</title>
        <authorList>
            <person name="Huang S."/>
            <person name="Li R."/>
            <person name="Zhang Z."/>
            <person name="Li L."/>
            <person name="Gu X."/>
            <person name="Fan W."/>
            <person name="Lucas W.J."/>
            <person name="Wang X."/>
            <person name="Xie B."/>
            <person name="Ni P."/>
            <person name="Ren Y."/>
            <person name="Zhu H."/>
            <person name="Li J."/>
            <person name="Lin K."/>
            <person name="Jin W."/>
            <person name="Fei Z."/>
            <person name="Li G."/>
            <person name="Staub J."/>
            <person name="Kilian A."/>
            <person name="van der Vossen E.A."/>
            <person name="Wu Y."/>
            <person name="Guo J."/>
            <person name="He J."/>
            <person name="Jia Z."/>
            <person name="Ren Y."/>
            <person name="Tian G."/>
            <person name="Lu Y."/>
            <person name="Ruan J."/>
            <person name="Qian W."/>
            <person name="Wang M."/>
            <person name="Huang Q."/>
            <person name="Li B."/>
            <person name="Xuan Z."/>
            <person name="Cao J."/>
            <person name="Asan"/>
            <person name="Wu Z."/>
            <person name="Zhang J."/>
            <person name="Cai Q."/>
            <person name="Bai Y."/>
            <person name="Zhao B."/>
            <person name="Han Y."/>
            <person name="Li Y."/>
            <person name="Li X."/>
            <person name="Wang S."/>
            <person name="Shi Q."/>
            <person name="Liu S."/>
            <person name="Cho W.K."/>
            <person name="Kim J.Y."/>
            <person name="Xu Y."/>
            <person name="Heller-Uszynska K."/>
            <person name="Miao H."/>
            <person name="Cheng Z."/>
            <person name="Zhang S."/>
            <person name="Wu J."/>
            <person name="Yang Y."/>
            <person name="Kang H."/>
            <person name="Li M."/>
            <person name="Liang H."/>
            <person name="Ren X."/>
            <person name="Shi Z."/>
            <person name="Wen M."/>
            <person name="Jian M."/>
            <person name="Yang H."/>
            <person name="Zhang G."/>
            <person name="Yang Z."/>
            <person name="Chen R."/>
            <person name="Liu S."/>
            <person name="Li J."/>
            <person name="Ma L."/>
            <person name="Liu H."/>
            <person name="Zhou Y."/>
            <person name="Zhao J."/>
            <person name="Fang X."/>
            <person name="Li G."/>
            <person name="Fang L."/>
            <person name="Li Y."/>
            <person name="Liu D."/>
            <person name="Zheng H."/>
            <person name="Zhang Y."/>
            <person name="Qin N."/>
            <person name="Li Z."/>
            <person name="Yang G."/>
            <person name="Yang S."/>
            <person name="Bolund L."/>
            <person name="Kristiansen K."/>
            <person name="Zheng H."/>
            <person name="Li S."/>
            <person name="Zhang X."/>
            <person name="Yang H."/>
            <person name="Wang J."/>
            <person name="Sun R."/>
            <person name="Zhang B."/>
            <person name="Jiang S."/>
            <person name="Wang J."/>
            <person name="Du Y."/>
            <person name="Li S."/>
        </authorList>
    </citation>
    <scope>NUCLEOTIDE SEQUENCE [LARGE SCALE GENOMIC DNA]</scope>
    <source>
        <strain evidence="2">cv. 9930</strain>
    </source>
</reference>
<dbReference type="Proteomes" id="UP000029981">
    <property type="component" value="Chromosome 6"/>
</dbReference>
<dbReference type="OrthoDB" id="1701699at2759"/>
<dbReference type="AlphaFoldDB" id="A0A0A0KGU4"/>
<sequence>MATKYHARSISLPSRSHPSTLKVEEELAKVKTWVSSTTSSSSSSVCGGLLGLQDLYDSIDELLKMGSTQKVLSCPQHKQFVEELLDGSMKLLDVCSLAKEVTLETQQHVGALHSAVRRRKGDSAVKTATVAYNCYRKRMKKEAKKLITSMKKMNEKFNTTPMENPDHHLSSVIGALRQACSTNNLIFESVLVYLTPLTKSKARGWSLVSKWVHKGAIACESNSGLNEFENVDVALSSVVQEMEVEKSQIAQKRLESLEMAAQEIESGLDGVFRRLIKTRASMLNIISQ</sequence>
<dbReference type="EMBL" id="CM002927">
    <property type="protein sequence ID" value="KGN48975.1"/>
    <property type="molecule type" value="Genomic_DNA"/>
</dbReference>
<reference evidence="1 2" key="4">
    <citation type="journal article" date="2011" name="BMC Genomics">
        <title>RNA-Seq improves annotation of protein-coding genes in the cucumber genome.</title>
        <authorList>
            <person name="Li Z."/>
            <person name="Zhang Z."/>
            <person name="Yan P."/>
            <person name="Huang S."/>
            <person name="Fei Z."/>
            <person name="Lin K."/>
        </authorList>
    </citation>
    <scope>NUCLEOTIDE SEQUENCE [LARGE SCALE GENOMIC DNA]</scope>
    <source>
        <strain evidence="2">cv. 9930</strain>
    </source>
</reference>
<dbReference type="InterPro" id="IPR004320">
    <property type="entry name" value="BPS1_pln"/>
</dbReference>
<evidence type="ECO:0000313" key="1">
    <source>
        <dbReference type="EMBL" id="KGN48975.1"/>
    </source>
</evidence>
<evidence type="ECO:0000313" key="2">
    <source>
        <dbReference type="Proteomes" id="UP000029981"/>
    </source>
</evidence>